<name>A0A927PZP5_9ACTN</name>
<dbReference type="AlphaFoldDB" id="A0A927PZP5"/>
<dbReference type="InterPro" id="IPR029063">
    <property type="entry name" value="SAM-dependent_MTases_sf"/>
</dbReference>
<feature type="domain" description="Methyltransferase type 11" evidence="1">
    <location>
        <begin position="60"/>
        <end position="157"/>
    </location>
</feature>
<dbReference type="CDD" id="cd02440">
    <property type="entry name" value="AdoMet_MTases"/>
    <property type="match status" value="1"/>
</dbReference>
<evidence type="ECO:0000313" key="3">
    <source>
        <dbReference type="Proteomes" id="UP000616839"/>
    </source>
</evidence>
<evidence type="ECO:0000259" key="1">
    <source>
        <dbReference type="Pfam" id="PF08241"/>
    </source>
</evidence>
<dbReference type="Pfam" id="PF08241">
    <property type="entry name" value="Methyltransf_11"/>
    <property type="match status" value="1"/>
</dbReference>
<keyword evidence="2" id="KW-0808">Transferase</keyword>
<keyword evidence="2" id="KW-0489">Methyltransferase</keyword>
<sequence length="280" mass="29573">MTADHDPRQLGRAFRAEAIDEATLQQMVQILDAQDAAPAIRRLRDWALAAAAVRRGERVVDVGCGTGTICRALAGLVGQSGQVVGVDPSALMRGIAEQRAFEGAVRVEFVDGSAGDLPLPDGGTDLVWCERVLQHVDDPQAALVEIARVLRPGGRALVLDADHETRVHSDVDPDVAAAINRSFMGQVANPRSARRVPRLAMTAGLLVDPDVGSSAVVISQEMLLETPLLPMVADQAVADGAVSRAEADAAVAAQHEAARQGWAFASVTVFAFLLRKPEGD</sequence>
<dbReference type="Proteomes" id="UP000616839">
    <property type="component" value="Unassembled WGS sequence"/>
</dbReference>
<proteinExistence type="predicted"/>
<dbReference type="RefSeq" id="WP_192143866.1">
    <property type="nucleotide sequence ID" value="NZ_JACYXZ010000003.1"/>
</dbReference>
<dbReference type="PANTHER" id="PTHR43591">
    <property type="entry name" value="METHYLTRANSFERASE"/>
    <property type="match status" value="1"/>
</dbReference>
<dbReference type="GO" id="GO:0032259">
    <property type="term" value="P:methylation"/>
    <property type="evidence" value="ECO:0007669"/>
    <property type="project" value="UniProtKB-KW"/>
</dbReference>
<gene>
    <name evidence="2" type="ORF">IE331_13185</name>
</gene>
<reference evidence="2" key="1">
    <citation type="submission" date="2020-09" db="EMBL/GenBank/DDBJ databases">
        <title>Nocardioides sp. strain MJB4 16S ribosomal RNA gene Genome sequencing and assembly.</title>
        <authorList>
            <person name="Kim I."/>
        </authorList>
    </citation>
    <scope>NUCLEOTIDE SEQUENCE</scope>
    <source>
        <strain evidence="2">MJB4</strain>
    </source>
</reference>
<organism evidence="2 3">
    <name type="scientific">Nocardioides donggukensis</name>
    <dbReference type="NCBI Taxonomy" id="2774019"/>
    <lineage>
        <taxon>Bacteria</taxon>
        <taxon>Bacillati</taxon>
        <taxon>Actinomycetota</taxon>
        <taxon>Actinomycetes</taxon>
        <taxon>Propionibacteriales</taxon>
        <taxon>Nocardioidaceae</taxon>
        <taxon>Nocardioides</taxon>
    </lineage>
</organism>
<protein>
    <submittedName>
        <fullName evidence="2">Methyltransferase domain-containing protein</fullName>
    </submittedName>
</protein>
<accession>A0A927PZP5</accession>
<keyword evidence="3" id="KW-1185">Reference proteome</keyword>
<dbReference type="GO" id="GO:0008757">
    <property type="term" value="F:S-adenosylmethionine-dependent methyltransferase activity"/>
    <property type="evidence" value="ECO:0007669"/>
    <property type="project" value="InterPro"/>
</dbReference>
<comment type="caution">
    <text evidence="2">The sequence shown here is derived from an EMBL/GenBank/DDBJ whole genome shotgun (WGS) entry which is preliminary data.</text>
</comment>
<evidence type="ECO:0000313" key="2">
    <source>
        <dbReference type="EMBL" id="MBD8870583.1"/>
    </source>
</evidence>
<dbReference type="InterPro" id="IPR013216">
    <property type="entry name" value="Methyltransf_11"/>
</dbReference>
<dbReference type="EMBL" id="JACYXZ010000003">
    <property type="protein sequence ID" value="MBD8870583.1"/>
    <property type="molecule type" value="Genomic_DNA"/>
</dbReference>
<dbReference type="SUPFAM" id="SSF53335">
    <property type="entry name" value="S-adenosyl-L-methionine-dependent methyltransferases"/>
    <property type="match status" value="1"/>
</dbReference>
<dbReference type="PANTHER" id="PTHR43591:SF78">
    <property type="entry name" value="SLR0407 PROTEIN"/>
    <property type="match status" value="1"/>
</dbReference>
<dbReference type="Gene3D" id="3.40.50.150">
    <property type="entry name" value="Vaccinia Virus protein VP39"/>
    <property type="match status" value="1"/>
</dbReference>